<proteinExistence type="inferred from homology"/>
<name>A0ABD1QDM6_9LAMI</name>
<evidence type="ECO:0000256" key="1">
    <source>
        <dbReference type="ARBA" id="ARBA00010679"/>
    </source>
</evidence>
<evidence type="ECO:0000259" key="4">
    <source>
        <dbReference type="Pfam" id="PF00730"/>
    </source>
</evidence>
<evidence type="ECO:0000313" key="6">
    <source>
        <dbReference type="Proteomes" id="UP001604336"/>
    </source>
</evidence>
<dbReference type="EC" id="4.2.99.18" evidence="2"/>
<dbReference type="InterPro" id="IPR052054">
    <property type="entry name" value="Oxidative_DNA_repair_enzyme"/>
</dbReference>
<keyword evidence="6" id="KW-1185">Reference proteome</keyword>
<sequence>MNCKMEEFHKVNPQAKKKGFGRLFRSPTLFEDVIKSILLCNCSWTRSLQMAKALCDLQFKLSTPKRKRGCRNNTQLIPSGNFPTPRELVSLNDKTLNQRCNLGYRASNILRLAQQIQNGTLKLSAFEENYDLQSTEELYRKLLSIKGFGPFACANVMMCIGFYQKIPVDTETIKHLKEVHGMKFPTKRATTVQIYDKYEPFQCLAYWMERVDYYEKRFGKLSELPPSNYGNVTGSYIGPRDSEGKVEE</sequence>
<dbReference type="PANTHER" id="PTHR10242:SF7">
    <property type="entry name" value="HHH-GPD DOMAIN-CONTAINING PROTEIN"/>
    <property type="match status" value="1"/>
</dbReference>
<evidence type="ECO:0000256" key="3">
    <source>
        <dbReference type="ARBA" id="ARBA00044632"/>
    </source>
</evidence>
<dbReference type="PANTHER" id="PTHR10242">
    <property type="entry name" value="8-OXOGUANINE DNA GLYCOSYLASE"/>
    <property type="match status" value="1"/>
</dbReference>
<gene>
    <name evidence="5" type="ORF">Adt_35051</name>
</gene>
<reference evidence="6" key="1">
    <citation type="submission" date="2024-07" db="EMBL/GenBank/DDBJ databases">
        <title>Two chromosome-level genome assemblies of Korean endemic species Abeliophyllum distichum and Forsythia ovata (Oleaceae).</title>
        <authorList>
            <person name="Jang H."/>
        </authorList>
    </citation>
    <scope>NUCLEOTIDE SEQUENCE [LARGE SCALE GENOMIC DNA]</scope>
</reference>
<evidence type="ECO:0000256" key="2">
    <source>
        <dbReference type="ARBA" id="ARBA00012720"/>
    </source>
</evidence>
<organism evidence="5 6">
    <name type="scientific">Abeliophyllum distichum</name>
    <dbReference type="NCBI Taxonomy" id="126358"/>
    <lineage>
        <taxon>Eukaryota</taxon>
        <taxon>Viridiplantae</taxon>
        <taxon>Streptophyta</taxon>
        <taxon>Embryophyta</taxon>
        <taxon>Tracheophyta</taxon>
        <taxon>Spermatophyta</taxon>
        <taxon>Magnoliopsida</taxon>
        <taxon>eudicotyledons</taxon>
        <taxon>Gunneridae</taxon>
        <taxon>Pentapetalae</taxon>
        <taxon>asterids</taxon>
        <taxon>lamiids</taxon>
        <taxon>Lamiales</taxon>
        <taxon>Oleaceae</taxon>
        <taxon>Forsythieae</taxon>
        <taxon>Abeliophyllum</taxon>
    </lineage>
</organism>
<accession>A0ABD1QDM6</accession>
<dbReference type="AlphaFoldDB" id="A0ABD1QDM6"/>
<evidence type="ECO:0000313" key="5">
    <source>
        <dbReference type="EMBL" id="KAL2474315.1"/>
    </source>
</evidence>
<dbReference type="Proteomes" id="UP001604336">
    <property type="component" value="Unassembled WGS sequence"/>
</dbReference>
<comment type="caution">
    <text evidence="5">The sequence shown here is derived from an EMBL/GenBank/DDBJ whole genome shotgun (WGS) entry which is preliminary data.</text>
</comment>
<comment type="similarity">
    <text evidence="1">Belongs to the type-1 OGG1 family.</text>
</comment>
<dbReference type="EMBL" id="JBFOLK010000011">
    <property type="protein sequence ID" value="KAL2474315.1"/>
    <property type="molecule type" value="Genomic_DNA"/>
</dbReference>
<protein>
    <recommendedName>
        <fullName evidence="2">DNA-(apurinic or apyrimidinic site) lyase</fullName>
        <ecNumber evidence="2">4.2.99.18</ecNumber>
    </recommendedName>
</protein>
<dbReference type="Pfam" id="PF00730">
    <property type="entry name" value="HhH-GPD"/>
    <property type="match status" value="1"/>
</dbReference>
<dbReference type="SUPFAM" id="SSF48150">
    <property type="entry name" value="DNA-glycosylase"/>
    <property type="match status" value="1"/>
</dbReference>
<dbReference type="InterPro" id="IPR003265">
    <property type="entry name" value="HhH-GPD_domain"/>
</dbReference>
<comment type="catalytic activity">
    <reaction evidence="3">
        <text>2'-deoxyribonucleotide-(2'-deoxyribose 5'-phosphate)-2'-deoxyribonucleotide-DNA = a 3'-end 2'-deoxyribonucleotide-(2,3-dehydro-2,3-deoxyribose 5'-phosphate)-DNA + a 5'-end 5'-phospho-2'-deoxyribonucleoside-DNA + H(+)</text>
        <dbReference type="Rhea" id="RHEA:66592"/>
        <dbReference type="Rhea" id="RHEA-COMP:13180"/>
        <dbReference type="Rhea" id="RHEA-COMP:16897"/>
        <dbReference type="Rhea" id="RHEA-COMP:17067"/>
        <dbReference type="ChEBI" id="CHEBI:15378"/>
        <dbReference type="ChEBI" id="CHEBI:136412"/>
        <dbReference type="ChEBI" id="CHEBI:157695"/>
        <dbReference type="ChEBI" id="CHEBI:167181"/>
        <dbReference type="EC" id="4.2.99.18"/>
    </reaction>
</comment>
<dbReference type="Gene3D" id="1.10.340.30">
    <property type="entry name" value="Hypothetical protein, domain 2"/>
    <property type="match status" value="1"/>
</dbReference>
<dbReference type="InterPro" id="IPR011257">
    <property type="entry name" value="DNA_glycosylase"/>
</dbReference>
<feature type="domain" description="HhH-GPD" evidence="4">
    <location>
        <begin position="34"/>
        <end position="191"/>
    </location>
</feature>
<dbReference type="GO" id="GO:0140078">
    <property type="term" value="F:class I DNA-(apurinic or apyrimidinic site) endonuclease activity"/>
    <property type="evidence" value="ECO:0007669"/>
    <property type="project" value="UniProtKB-EC"/>
</dbReference>